<feature type="compositionally biased region" description="Basic residues" evidence="2">
    <location>
        <begin position="118"/>
        <end position="134"/>
    </location>
</feature>
<dbReference type="GO" id="GO:0003924">
    <property type="term" value="F:GTPase activity"/>
    <property type="evidence" value="ECO:0007669"/>
    <property type="project" value="InterPro"/>
</dbReference>
<dbReference type="OrthoDB" id="1938127at2759"/>
<dbReference type="PANTHER" id="PTHR47491:SF5">
    <property type="entry name" value="CAP-GLY DOMAIN LINKER"/>
    <property type="match status" value="1"/>
</dbReference>
<evidence type="ECO:0000256" key="2">
    <source>
        <dbReference type="SAM" id="MobiDB-lite"/>
    </source>
</evidence>
<dbReference type="InterPro" id="IPR027417">
    <property type="entry name" value="P-loop_NTPase"/>
</dbReference>
<dbReference type="Pfam" id="PF00071">
    <property type="entry name" value="Ras"/>
    <property type="match status" value="1"/>
</dbReference>
<dbReference type="Pfam" id="PF24670">
    <property type="entry name" value="DUF7653"/>
    <property type="match status" value="1"/>
</dbReference>
<feature type="region of interest" description="Disordered" evidence="2">
    <location>
        <begin position="8"/>
        <end position="33"/>
    </location>
</feature>
<dbReference type="InterPro" id="IPR001806">
    <property type="entry name" value="Small_GTPase"/>
</dbReference>
<comment type="caution">
    <text evidence="4">The sequence shown here is derived from an EMBL/GenBank/DDBJ whole genome shotgun (WGS) entry which is preliminary data.</text>
</comment>
<keyword evidence="1" id="KW-0175">Coiled coil</keyword>
<reference evidence="4 5" key="1">
    <citation type="submission" date="2020-10" db="EMBL/GenBank/DDBJ databases">
        <title>The Coptis chinensis genome and diversification of protoberbering-type alkaloids.</title>
        <authorList>
            <person name="Wang B."/>
            <person name="Shu S."/>
            <person name="Song C."/>
            <person name="Liu Y."/>
        </authorList>
    </citation>
    <scope>NUCLEOTIDE SEQUENCE [LARGE SCALE GENOMIC DNA]</scope>
    <source>
        <strain evidence="4">HL-2020</strain>
        <tissue evidence="4">Leaf</tissue>
    </source>
</reference>
<dbReference type="PRINTS" id="PR00449">
    <property type="entry name" value="RASTRNSFRMNG"/>
</dbReference>
<evidence type="ECO:0000313" key="4">
    <source>
        <dbReference type="EMBL" id="KAF9613243.1"/>
    </source>
</evidence>
<protein>
    <recommendedName>
        <fullName evidence="3">DUF7653 domain-containing protein</fullName>
    </recommendedName>
</protein>
<dbReference type="Gene3D" id="1.10.287.1490">
    <property type="match status" value="1"/>
</dbReference>
<feature type="coiled-coil region" evidence="1">
    <location>
        <begin position="594"/>
        <end position="628"/>
    </location>
</feature>
<feature type="region of interest" description="Disordered" evidence="2">
    <location>
        <begin position="110"/>
        <end position="155"/>
    </location>
</feature>
<dbReference type="SUPFAM" id="SSF52540">
    <property type="entry name" value="P-loop containing nucleoside triphosphate hydrolases"/>
    <property type="match status" value="1"/>
</dbReference>
<organism evidence="4 5">
    <name type="scientific">Coptis chinensis</name>
    <dbReference type="NCBI Taxonomy" id="261450"/>
    <lineage>
        <taxon>Eukaryota</taxon>
        <taxon>Viridiplantae</taxon>
        <taxon>Streptophyta</taxon>
        <taxon>Embryophyta</taxon>
        <taxon>Tracheophyta</taxon>
        <taxon>Spermatophyta</taxon>
        <taxon>Magnoliopsida</taxon>
        <taxon>Ranunculales</taxon>
        <taxon>Ranunculaceae</taxon>
        <taxon>Coptidoideae</taxon>
        <taxon>Coptis</taxon>
    </lineage>
</organism>
<dbReference type="Proteomes" id="UP000631114">
    <property type="component" value="Unassembled WGS sequence"/>
</dbReference>
<dbReference type="Gene3D" id="3.40.50.300">
    <property type="entry name" value="P-loop containing nucleotide triphosphate hydrolases"/>
    <property type="match status" value="1"/>
</dbReference>
<evidence type="ECO:0000313" key="5">
    <source>
        <dbReference type="Proteomes" id="UP000631114"/>
    </source>
</evidence>
<dbReference type="InterPro" id="IPR056070">
    <property type="entry name" value="DUF7653"/>
</dbReference>
<feature type="domain" description="DUF7653" evidence="3">
    <location>
        <begin position="349"/>
        <end position="456"/>
    </location>
</feature>
<name>A0A835ICC1_9MAGN</name>
<feature type="region of interest" description="Disordered" evidence="2">
    <location>
        <begin position="195"/>
        <end position="217"/>
    </location>
</feature>
<gene>
    <name evidence="4" type="ORF">IFM89_006344</name>
</gene>
<accession>A0A835ICC1</accession>
<evidence type="ECO:0000259" key="3">
    <source>
        <dbReference type="Pfam" id="PF24670"/>
    </source>
</evidence>
<dbReference type="GO" id="GO:0005525">
    <property type="term" value="F:GTP binding"/>
    <property type="evidence" value="ECO:0007669"/>
    <property type="project" value="InterPro"/>
</dbReference>
<feature type="compositionally biased region" description="Low complexity" evidence="2">
    <location>
        <begin position="8"/>
        <end position="22"/>
    </location>
</feature>
<feature type="coiled-coil region" evidence="1">
    <location>
        <begin position="286"/>
        <end position="356"/>
    </location>
</feature>
<keyword evidence="5" id="KW-1185">Reference proteome</keyword>
<sequence>MRKLFFFKSSSSNSGNTKTFSSPPTDDKVRGEEPQLLGLRRSRSLSSATSLQSGCLDETKFFSCDTIAFPTSSSNFPQQSSDYPVCSPPFSLRSESARFNHTSNKVLDLYIDGEQKQRNPRKDRKQSVKGHRNGWRPPRGLSTGPGTPTGSSKEISGFHSMKELRDLHLHLVTRDSTRNEVGLESPQKLAKNVVKRLSQVSPCKSKTSSRDSDRENPTTVEDIFEDYMEPHHGSGSDLPVGVYPGETEDDIDLELHKNAKNARDRVVLLSRELESENTFRANGYSMSSLLQLIRDLTEERRNLAIEVSEQLECRIADRAFAKESLTLAKKELVSQTQRLEREKSELQMGLEKELDRRSNDWSFKFEKFQLEEQRLRERNQGLSLFSQSNQLCEKLLELVKEKSGQCYDGLNGQEVNKNGLDGYFLVESGMKVQSLKTGFENLKRSLRTIASVLHQKADLVPSQSQSWNMEFVETGKLNTQALEDTGFKLKTEVLVTAALREKLFTKDLEIDQLQAELATASRGHDILRCEVQAALDAISSMAHKMKDLELQILRKDELISRLESDLQECAKKLKIVEGILPKVSDERDLLWEDVKQYSERTMLLNAEVKSLRKKIESLDEDILLKEGQITILKDSLENKSFDILSSPLREFRLALPNQQTVEYPSFKLVIVGDGGTGKTTFVKRHLTGEFEKKYEPTIGVEVHPLDFFTNCGKIRFLLLGYSWTREVWWTKRWILC</sequence>
<feature type="compositionally biased region" description="Low complexity" evidence="2">
    <location>
        <begin position="136"/>
        <end position="152"/>
    </location>
</feature>
<dbReference type="AlphaFoldDB" id="A0A835ICC1"/>
<proteinExistence type="predicted"/>
<evidence type="ECO:0000256" key="1">
    <source>
        <dbReference type="SAM" id="Coils"/>
    </source>
</evidence>
<feature type="coiled-coil region" evidence="1">
    <location>
        <begin position="510"/>
        <end position="565"/>
    </location>
</feature>
<dbReference type="EMBL" id="JADFTS010000003">
    <property type="protein sequence ID" value="KAF9613243.1"/>
    <property type="molecule type" value="Genomic_DNA"/>
</dbReference>
<dbReference type="PANTHER" id="PTHR47491">
    <property type="entry name" value="CAP-GLY DOMAIN LINKER"/>
    <property type="match status" value="1"/>
</dbReference>